<keyword evidence="5" id="KW-0210">Decarboxylase</keyword>
<dbReference type="Pfam" id="PF02666">
    <property type="entry name" value="PS_Dcarbxylase"/>
    <property type="match status" value="1"/>
</dbReference>
<comment type="caution">
    <text evidence="13">The sequence shown here is derived from an EMBL/GenBank/DDBJ whole genome shotgun (WGS) entry which is preliminary data.</text>
</comment>
<keyword evidence="4" id="KW-0444">Lipid biosynthesis</keyword>
<dbReference type="OrthoDB" id="5973539at2759"/>
<dbReference type="EMBL" id="JAKOGI010000104">
    <property type="protein sequence ID" value="KAJ8444162.1"/>
    <property type="molecule type" value="Genomic_DNA"/>
</dbReference>
<dbReference type="InterPro" id="IPR018247">
    <property type="entry name" value="EF_Hand_1_Ca_BS"/>
</dbReference>
<dbReference type="PROSITE" id="PS00018">
    <property type="entry name" value="EF_HAND_1"/>
    <property type="match status" value="1"/>
</dbReference>
<keyword evidence="7" id="KW-0594">Phospholipid biosynthesis</keyword>
<feature type="domain" description="EF-hand" evidence="12">
    <location>
        <begin position="33"/>
        <end position="68"/>
    </location>
</feature>
<evidence type="ECO:0000313" key="14">
    <source>
        <dbReference type="Proteomes" id="UP001153076"/>
    </source>
</evidence>
<evidence type="ECO:0000256" key="10">
    <source>
        <dbReference type="ARBA" id="ARBA00023317"/>
    </source>
</evidence>
<comment type="pathway">
    <text evidence="11">Phospholipid metabolism; phosphatidylethanolamine biosynthesis.</text>
</comment>
<dbReference type="GO" id="GO:0008654">
    <property type="term" value="P:phospholipid biosynthetic process"/>
    <property type="evidence" value="ECO:0007669"/>
    <property type="project" value="UniProtKB-KW"/>
</dbReference>
<dbReference type="GO" id="GO:0005509">
    <property type="term" value="F:calcium ion binding"/>
    <property type="evidence" value="ECO:0007669"/>
    <property type="project" value="InterPro"/>
</dbReference>
<evidence type="ECO:0000256" key="11">
    <source>
        <dbReference type="ARBA" id="ARBA00024326"/>
    </source>
</evidence>
<proteinExistence type="predicted"/>
<evidence type="ECO:0000256" key="2">
    <source>
        <dbReference type="ARBA" id="ARBA00005189"/>
    </source>
</evidence>
<dbReference type="InterPro" id="IPR003817">
    <property type="entry name" value="PS_Dcarbxylase"/>
</dbReference>
<dbReference type="Gene3D" id="1.10.238.10">
    <property type="entry name" value="EF-hand"/>
    <property type="match status" value="1"/>
</dbReference>
<sequence>MMKMVCYLSQNSLDLIDAFGNEVATHKGFDNITNTLQKEELFQAADTNGDGVVSMDELAALLVLQQEKEPLINSCPVCGEILDASNMLGSMIHMTLCFNEGTGNSVMSGGFLTEKQASLGWLFKLSEWAHFSSYGVGLNKGSKAAHILVFDRSTKRLVEELISGKIVLSMRAIYQSKLGLHLMDKGAKELLQDISEKQGKKMNSVDSVKDIPKFISFFKAFTTYQECFADRCVWNMDHCLFLDQINLSEMKYPLDHFKTFNEFFIRELKPGARPIASVDRDDVAVCAADCRLTAFRTVRESTRFWVKGRKFSVQGLLGNDVSATPFIDGTLVIFRLAPQDYHRFHFPVSGIIERSVGIPGFLYTVNPIAVNSKYCNVFTENKRVVSIISTAYFGKVAFIAIGATMVGSITFTRNKGDHVKKGDQDAIKIDADLLENSSRSLETLVRVGMQLGVSTKTCNYK</sequence>
<dbReference type="PANTHER" id="PTHR10067">
    <property type="entry name" value="PHOSPHATIDYLSERINE DECARBOXYLASE"/>
    <property type="match status" value="1"/>
</dbReference>
<dbReference type="NCBIfam" id="TIGR00163">
    <property type="entry name" value="PS_decarb"/>
    <property type="match status" value="1"/>
</dbReference>
<accession>A0A9Q1QJ50</accession>
<evidence type="ECO:0000313" key="13">
    <source>
        <dbReference type="EMBL" id="KAJ8444162.1"/>
    </source>
</evidence>
<evidence type="ECO:0000256" key="3">
    <source>
        <dbReference type="ARBA" id="ARBA00012243"/>
    </source>
</evidence>
<protein>
    <recommendedName>
        <fullName evidence="3">phosphatidylserine decarboxylase</fullName>
        <ecNumber evidence="3">4.1.1.65</ecNumber>
    </recommendedName>
</protein>
<organism evidence="13 14">
    <name type="scientific">Carnegiea gigantea</name>
    <dbReference type="NCBI Taxonomy" id="171969"/>
    <lineage>
        <taxon>Eukaryota</taxon>
        <taxon>Viridiplantae</taxon>
        <taxon>Streptophyta</taxon>
        <taxon>Embryophyta</taxon>
        <taxon>Tracheophyta</taxon>
        <taxon>Spermatophyta</taxon>
        <taxon>Magnoliopsida</taxon>
        <taxon>eudicotyledons</taxon>
        <taxon>Gunneridae</taxon>
        <taxon>Pentapetalae</taxon>
        <taxon>Caryophyllales</taxon>
        <taxon>Cactineae</taxon>
        <taxon>Cactaceae</taxon>
        <taxon>Cactoideae</taxon>
        <taxon>Echinocereeae</taxon>
        <taxon>Carnegiea</taxon>
    </lineage>
</organism>
<dbReference type="Proteomes" id="UP001153076">
    <property type="component" value="Unassembled WGS sequence"/>
</dbReference>
<dbReference type="EC" id="4.1.1.65" evidence="3"/>
<evidence type="ECO:0000256" key="6">
    <source>
        <dbReference type="ARBA" id="ARBA00023098"/>
    </source>
</evidence>
<evidence type="ECO:0000256" key="4">
    <source>
        <dbReference type="ARBA" id="ARBA00022516"/>
    </source>
</evidence>
<dbReference type="AlphaFoldDB" id="A0A9Q1QJ50"/>
<gene>
    <name evidence="13" type="ORF">Cgig2_030982</name>
</gene>
<dbReference type="GO" id="GO:0004609">
    <property type="term" value="F:phosphatidylserine decarboxylase activity"/>
    <property type="evidence" value="ECO:0007669"/>
    <property type="project" value="UniProtKB-EC"/>
</dbReference>
<evidence type="ECO:0000256" key="1">
    <source>
        <dbReference type="ARBA" id="ARBA00001928"/>
    </source>
</evidence>
<dbReference type="PANTHER" id="PTHR10067:SF17">
    <property type="entry name" value="PHOSPHATIDYLSERINE DECARBOXYLASE PROENZYME 2"/>
    <property type="match status" value="1"/>
</dbReference>
<name>A0A9Q1QJ50_9CARY</name>
<dbReference type="InterPro" id="IPR002048">
    <property type="entry name" value="EF_hand_dom"/>
</dbReference>
<reference evidence="13" key="1">
    <citation type="submission" date="2022-04" db="EMBL/GenBank/DDBJ databases">
        <title>Carnegiea gigantea Genome sequencing and assembly v2.</title>
        <authorList>
            <person name="Copetti D."/>
            <person name="Sanderson M.J."/>
            <person name="Burquez A."/>
            <person name="Wojciechowski M.F."/>
        </authorList>
    </citation>
    <scope>NUCLEOTIDE SEQUENCE</scope>
    <source>
        <strain evidence="13">SGP5-SGP5p</strain>
        <tissue evidence="13">Aerial part</tissue>
    </source>
</reference>
<comment type="cofactor">
    <cofactor evidence="1">
        <name>pyruvate</name>
        <dbReference type="ChEBI" id="CHEBI:15361"/>
    </cofactor>
</comment>
<evidence type="ECO:0000256" key="5">
    <source>
        <dbReference type="ARBA" id="ARBA00022793"/>
    </source>
</evidence>
<keyword evidence="9" id="KW-1208">Phospholipid metabolism</keyword>
<comment type="pathway">
    <text evidence="2">Lipid metabolism.</text>
</comment>
<evidence type="ECO:0000256" key="8">
    <source>
        <dbReference type="ARBA" id="ARBA00023239"/>
    </source>
</evidence>
<keyword evidence="8" id="KW-0456">Lyase</keyword>
<keyword evidence="6" id="KW-0443">Lipid metabolism</keyword>
<evidence type="ECO:0000256" key="9">
    <source>
        <dbReference type="ARBA" id="ARBA00023264"/>
    </source>
</evidence>
<dbReference type="InterPro" id="IPR033177">
    <property type="entry name" value="PSD-B"/>
</dbReference>
<keyword evidence="14" id="KW-1185">Reference proteome</keyword>
<dbReference type="PROSITE" id="PS50222">
    <property type="entry name" value="EF_HAND_2"/>
    <property type="match status" value="1"/>
</dbReference>
<dbReference type="Pfam" id="PF13202">
    <property type="entry name" value="EF-hand_5"/>
    <property type="match status" value="1"/>
</dbReference>
<evidence type="ECO:0000259" key="12">
    <source>
        <dbReference type="PROSITE" id="PS50222"/>
    </source>
</evidence>
<evidence type="ECO:0000256" key="7">
    <source>
        <dbReference type="ARBA" id="ARBA00023209"/>
    </source>
</evidence>
<keyword evidence="10" id="KW-0670">Pyruvate</keyword>